<comment type="caution">
    <text evidence="5">The sequence shown here is derived from an EMBL/GenBank/DDBJ whole genome shotgun (WGS) entry which is preliminary data.</text>
</comment>
<evidence type="ECO:0000313" key="6">
    <source>
        <dbReference type="Proteomes" id="UP000011514"/>
    </source>
</evidence>
<gene>
    <name evidence="5" type="ORF">C471_03628</name>
</gene>
<dbReference type="RefSeq" id="WP_004046650.1">
    <property type="nucleotide sequence ID" value="NZ_AOJE01000011.1"/>
</dbReference>
<dbReference type="Gene3D" id="1.10.10.10">
    <property type="entry name" value="Winged helix-like DNA-binding domain superfamily/Winged helix DNA-binding domain"/>
    <property type="match status" value="1"/>
</dbReference>
<protein>
    <recommendedName>
        <fullName evidence="4">HTH bat-type domain-containing protein</fullName>
    </recommendedName>
</protein>
<dbReference type="InterPro" id="IPR007050">
    <property type="entry name" value="HTH_bacterioopsin"/>
</dbReference>
<proteinExistence type="predicted"/>
<organism evidence="5 6">
    <name type="scientific">Halorubrum saccharovorum DSM 1137</name>
    <dbReference type="NCBI Taxonomy" id="1227484"/>
    <lineage>
        <taxon>Archaea</taxon>
        <taxon>Methanobacteriati</taxon>
        <taxon>Methanobacteriota</taxon>
        <taxon>Stenosarchaea group</taxon>
        <taxon>Halobacteria</taxon>
        <taxon>Halobacteriales</taxon>
        <taxon>Haloferacaceae</taxon>
        <taxon>Halorubrum</taxon>
    </lineage>
</organism>
<dbReference type="Pfam" id="PF04967">
    <property type="entry name" value="HTH_10"/>
    <property type="match status" value="1"/>
</dbReference>
<dbReference type="PATRIC" id="fig|1227484.4.peg.740"/>
<keyword evidence="6" id="KW-1185">Reference proteome</keyword>
<evidence type="ECO:0000256" key="2">
    <source>
        <dbReference type="ARBA" id="ARBA00023163"/>
    </source>
</evidence>
<feature type="region of interest" description="Disordered" evidence="3">
    <location>
        <begin position="1"/>
        <end position="20"/>
    </location>
</feature>
<name>M0E6I4_9EURY</name>
<dbReference type="OrthoDB" id="194393at2157"/>
<dbReference type="Proteomes" id="UP000011514">
    <property type="component" value="Unassembled WGS sequence"/>
</dbReference>
<dbReference type="STRING" id="1227484.C471_03628"/>
<sequence length="249" mass="26913">MREVTLRVRHRGGPESEVSARHPEVTLRSVSSMTGSGGVRKRIVEFRGPTAEIESFLTEFRRADPVMSTEPISPVDGGHAYVALTTDTAGWEGIGERLAGLGVHYRMGTTISGGIEHWTVSLRADDDLSGLIRGIERGGNEVELARNVELADLDRPPRLPAAGILNGLTDRQREVLATAIATGYYDHGVGVGVKEVAGELDLGSTTVWEHLSRAESTVMNALFERFEELGLPGESGSGATRRNRPETSR</sequence>
<keyword evidence="1" id="KW-0805">Transcription regulation</keyword>
<feature type="domain" description="HTH bat-type" evidence="4">
    <location>
        <begin position="168"/>
        <end position="219"/>
    </location>
</feature>
<dbReference type="InterPro" id="IPR036388">
    <property type="entry name" value="WH-like_DNA-bd_sf"/>
</dbReference>
<evidence type="ECO:0000259" key="4">
    <source>
        <dbReference type="Pfam" id="PF04967"/>
    </source>
</evidence>
<dbReference type="eggNOG" id="arCOG02274">
    <property type="taxonomic scope" value="Archaea"/>
</dbReference>
<evidence type="ECO:0000313" key="5">
    <source>
        <dbReference type="EMBL" id="ELZ42517.1"/>
    </source>
</evidence>
<dbReference type="AlphaFoldDB" id="M0E6I4"/>
<evidence type="ECO:0000256" key="1">
    <source>
        <dbReference type="ARBA" id="ARBA00023015"/>
    </source>
</evidence>
<dbReference type="EMBL" id="AOJE01000011">
    <property type="protein sequence ID" value="ELZ42517.1"/>
    <property type="molecule type" value="Genomic_DNA"/>
</dbReference>
<reference evidence="5 6" key="1">
    <citation type="journal article" date="2014" name="PLoS Genet.">
        <title>Phylogenetically driven sequencing of extremely halophilic archaea reveals strategies for static and dynamic osmo-response.</title>
        <authorList>
            <person name="Becker E.A."/>
            <person name="Seitzer P.M."/>
            <person name="Tritt A."/>
            <person name="Larsen D."/>
            <person name="Krusor M."/>
            <person name="Yao A.I."/>
            <person name="Wu D."/>
            <person name="Madern D."/>
            <person name="Eisen J.A."/>
            <person name="Darling A.E."/>
            <person name="Facciotti M.T."/>
        </authorList>
    </citation>
    <scope>NUCLEOTIDE SEQUENCE [LARGE SCALE GENOMIC DNA]</scope>
    <source>
        <strain evidence="5 6">DSM 1137</strain>
    </source>
</reference>
<dbReference type="PANTHER" id="PTHR34236">
    <property type="entry name" value="DIMETHYL SULFOXIDE REDUCTASE TRANSCRIPTIONAL ACTIVATOR"/>
    <property type="match status" value="1"/>
</dbReference>
<keyword evidence="2" id="KW-0804">Transcription</keyword>
<accession>M0E6I4</accession>
<evidence type="ECO:0000256" key="3">
    <source>
        <dbReference type="SAM" id="MobiDB-lite"/>
    </source>
</evidence>
<dbReference type="PANTHER" id="PTHR34236:SF1">
    <property type="entry name" value="DIMETHYL SULFOXIDE REDUCTASE TRANSCRIPTIONAL ACTIVATOR"/>
    <property type="match status" value="1"/>
</dbReference>